<sequence length="61" mass="6615">MIATSDTKLDEQSVENSSKAGTDVYPSLGEISGLPVTEVAEPKSAGYDSDREQGYTWYQPD</sequence>
<comment type="caution">
    <text evidence="2">The sequence shown here is derived from an EMBL/GenBank/DDBJ whole genome shotgun (WGS) entry which is preliminary data.</text>
</comment>
<evidence type="ECO:0000256" key="1">
    <source>
        <dbReference type="SAM" id="MobiDB-lite"/>
    </source>
</evidence>
<evidence type="ECO:0000313" key="3">
    <source>
        <dbReference type="Proteomes" id="UP001177670"/>
    </source>
</evidence>
<accession>A0AA40FJZ2</accession>
<evidence type="ECO:0000313" key="2">
    <source>
        <dbReference type="EMBL" id="KAK1120225.1"/>
    </source>
</evidence>
<dbReference type="AlphaFoldDB" id="A0AA40FJZ2"/>
<reference evidence="2" key="1">
    <citation type="submission" date="2021-10" db="EMBL/GenBank/DDBJ databases">
        <title>Melipona bicolor Genome sequencing and assembly.</title>
        <authorList>
            <person name="Araujo N.S."/>
            <person name="Arias M.C."/>
        </authorList>
    </citation>
    <scope>NUCLEOTIDE SEQUENCE</scope>
    <source>
        <strain evidence="2">USP_2M_L1-L4_2017</strain>
        <tissue evidence="2">Whole body</tissue>
    </source>
</reference>
<dbReference type="Proteomes" id="UP001177670">
    <property type="component" value="Unassembled WGS sequence"/>
</dbReference>
<keyword evidence="3" id="KW-1185">Reference proteome</keyword>
<feature type="region of interest" description="Disordered" evidence="1">
    <location>
        <begin position="1"/>
        <end position="61"/>
    </location>
</feature>
<organism evidence="2 3">
    <name type="scientific">Melipona bicolor</name>
    <dbReference type="NCBI Taxonomy" id="60889"/>
    <lineage>
        <taxon>Eukaryota</taxon>
        <taxon>Metazoa</taxon>
        <taxon>Ecdysozoa</taxon>
        <taxon>Arthropoda</taxon>
        <taxon>Hexapoda</taxon>
        <taxon>Insecta</taxon>
        <taxon>Pterygota</taxon>
        <taxon>Neoptera</taxon>
        <taxon>Endopterygota</taxon>
        <taxon>Hymenoptera</taxon>
        <taxon>Apocrita</taxon>
        <taxon>Aculeata</taxon>
        <taxon>Apoidea</taxon>
        <taxon>Anthophila</taxon>
        <taxon>Apidae</taxon>
        <taxon>Melipona</taxon>
    </lineage>
</organism>
<name>A0AA40FJZ2_9HYME</name>
<gene>
    <name evidence="2" type="ORF">K0M31_012592</name>
</gene>
<proteinExistence type="predicted"/>
<protein>
    <submittedName>
        <fullName evidence="2">Uncharacterized protein</fullName>
    </submittedName>
</protein>
<dbReference type="EMBL" id="JAHYIQ010000032">
    <property type="protein sequence ID" value="KAK1120225.1"/>
    <property type="molecule type" value="Genomic_DNA"/>
</dbReference>